<feature type="active site" description="Proton acceptor" evidence="8">
    <location>
        <position position="315"/>
    </location>
</feature>
<dbReference type="GO" id="GO:0016042">
    <property type="term" value="P:lipid catabolic process"/>
    <property type="evidence" value="ECO:0007669"/>
    <property type="project" value="UniProtKB-UniRule"/>
</dbReference>
<dbReference type="EC" id="3.1.1.-" evidence="9"/>
<dbReference type="PROSITE" id="PS51635">
    <property type="entry name" value="PNPLA"/>
    <property type="match status" value="1"/>
</dbReference>
<reference evidence="12 13" key="1">
    <citation type="submission" date="2016-12" db="EMBL/GenBank/DDBJ databases">
        <title>The genomes of Aspergillus section Nigri reveals drivers in fungal speciation.</title>
        <authorList>
            <consortium name="DOE Joint Genome Institute"/>
            <person name="Vesth T.C."/>
            <person name="Nybo J."/>
            <person name="Theobald S."/>
            <person name="Brandl J."/>
            <person name="Frisvad J.C."/>
            <person name="Nielsen K.F."/>
            <person name="Lyhne E.K."/>
            <person name="Kogle M.E."/>
            <person name="Kuo A."/>
            <person name="Riley R."/>
            <person name="Clum A."/>
            <person name="Nolan M."/>
            <person name="Lipzen A."/>
            <person name="Salamov A."/>
            <person name="Henrissat B."/>
            <person name="Wiebenga A."/>
            <person name="De Vries R.P."/>
            <person name="Grigoriev I.V."/>
            <person name="Mortensen U.H."/>
            <person name="Andersen M.R."/>
            <person name="Baker S.E."/>
        </authorList>
    </citation>
    <scope>NUCLEOTIDE SEQUENCE [LARGE SCALE GENOMIC DNA]</scope>
    <source>
        <strain evidence="12 13">CBS 117.55</strain>
    </source>
</reference>
<dbReference type="SUPFAM" id="SSF52151">
    <property type="entry name" value="FabD/lysophospholipase-like"/>
    <property type="match status" value="1"/>
</dbReference>
<sequence>MTWSECARELDDLEQNYLWKQTFECADYDPDLVQERIHQLNAAREGFDVSRMLFLIRTSLNRDLGNMSNVSLYRHAHLGTKHLIDRYIKTALATITALVELTDKNHCDGHEAKYILDQLLAARQAFGRSALLFSGGATFGMNHIGVLKALWQANSLPRIISGASAGSIVCAVFCTRTDEELPDLLDSYVYGDFKVFGHESEQENIFQKTARFLKYGSFLDISHLAKVMRSWLGDMTFQEAYNRTRRILNICVSSAGVYELPKLLNYITAPNVMIWSAVAVSCSVPLIFSPYPLMAKDPLSGEPVPWSDIHRQFIDGSVDGDLPMTRLSEMFNVNHFIVSQVNPHVVPFLPKDEGPDQQFQSSFALPNWLHGLSHLAMDETLYRMTLLSELGIFPNSLTKTVSIATQKYSGDINIYPEIRWSRVPAMLANPTTDFMLEACISGERATWPKLHRIYNHCAIELALDSAVQEMRARVAFYPSRINTKSDSAAGHALESVDTSAGRGRTLNRRSSYNHEIEQLTHVKHTPPAPSTQRPPPTRPFLQRSRSVLLCEQSHGTDSMASVKLDGAVKQRKKSYRSPSIKSADGRDDPGSGTDEETDIPAPPIRRMRRHVSWEPSSDDHFSWMGQGQKQRQNGGHVYASHEASARAEGFPYSVHGMTETPSRHLRMTPAAYPRSPTPHPFRN</sequence>
<comment type="similarity">
    <text evidence="9">Belongs to the PLPL family.</text>
</comment>
<comment type="function">
    <text evidence="1">Probable lipid hydrolase.</text>
</comment>
<dbReference type="PANTHER" id="PTHR14226:SF10">
    <property type="entry name" value="TRIACYLGLYCEROL LIPASE 4-RELATED"/>
    <property type="match status" value="1"/>
</dbReference>
<feature type="domain" description="PNPLA" evidence="11">
    <location>
        <begin position="131"/>
        <end position="328"/>
    </location>
</feature>
<dbReference type="PANTHER" id="PTHR14226">
    <property type="entry name" value="NEUROPATHY TARGET ESTERASE/SWISS CHEESE D.MELANOGASTER"/>
    <property type="match status" value="1"/>
</dbReference>
<dbReference type="AlphaFoldDB" id="A0A317WLT7"/>
<evidence type="ECO:0000259" key="11">
    <source>
        <dbReference type="PROSITE" id="PS51635"/>
    </source>
</evidence>
<dbReference type="InterPro" id="IPR016035">
    <property type="entry name" value="Acyl_Trfase/lysoPLipase"/>
</dbReference>
<feature type="short sequence motif" description="GXSXG" evidence="8">
    <location>
        <begin position="162"/>
        <end position="166"/>
    </location>
</feature>
<protein>
    <recommendedName>
        <fullName evidence="9">Patatin-like phospholipase domain-containing protein</fullName>
        <ecNumber evidence="9">3.1.1.-</ecNumber>
    </recommendedName>
</protein>
<dbReference type="InterPro" id="IPR002641">
    <property type="entry name" value="PNPLA_dom"/>
</dbReference>
<comment type="function">
    <text evidence="9">Lipid hydrolase.</text>
</comment>
<feature type="compositionally biased region" description="Pro residues" evidence="10">
    <location>
        <begin position="526"/>
        <end position="538"/>
    </location>
</feature>
<dbReference type="InterPro" id="IPR021771">
    <property type="entry name" value="Triacylglycerol_lipase_N"/>
</dbReference>
<evidence type="ECO:0000256" key="9">
    <source>
        <dbReference type="RuleBase" id="RU362055"/>
    </source>
</evidence>
<name>A0A317WLT7_9EURO</name>
<evidence type="ECO:0000256" key="2">
    <source>
        <dbReference type="ARBA" id="ARBA00022692"/>
    </source>
</evidence>
<accession>A0A317WLT7</accession>
<comment type="caution">
    <text evidence="8">Lacks conserved residue(s) required for the propagation of feature annotation.</text>
</comment>
<feature type="region of interest" description="Disordered" evidence="10">
    <location>
        <begin position="552"/>
        <end position="604"/>
    </location>
</feature>
<dbReference type="CDD" id="cd07230">
    <property type="entry name" value="Pat_TGL4-5_like"/>
    <property type="match status" value="1"/>
</dbReference>
<evidence type="ECO:0000256" key="5">
    <source>
        <dbReference type="ARBA" id="ARBA00022989"/>
    </source>
</evidence>
<dbReference type="GO" id="GO:0006641">
    <property type="term" value="P:triglyceride metabolic process"/>
    <property type="evidence" value="ECO:0007669"/>
    <property type="project" value="UniProtKB-ARBA"/>
</dbReference>
<dbReference type="STRING" id="1448321.A0A317WLT7"/>
<feature type="active site" description="Nucleophile" evidence="8">
    <location>
        <position position="164"/>
    </location>
</feature>
<keyword evidence="6 8" id="KW-0443">Lipid metabolism</keyword>
<dbReference type="GO" id="GO:0016020">
    <property type="term" value="C:membrane"/>
    <property type="evidence" value="ECO:0007669"/>
    <property type="project" value="UniProtKB-SubCell"/>
</dbReference>
<dbReference type="VEuPathDB" id="FungiDB:BO70DRAFT_219183"/>
<dbReference type="Proteomes" id="UP000247233">
    <property type="component" value="Unassembled WGS sequence"/>
</dbReference>
<evidence type="ECO:0000313" key="13">
    <source>
        <dbReference type="Proteomes" id="UP000247233"/>
    </source>
</evidence>
<dbReference type="InterPro" id="IPR050301">
    <property type="entry name" value="NTE"/>
</dbReference>
<evidence type="ECO:0000313" key="12">
    <source>
        <dbReference type="EMBL" id="PWY86017.1"/>
    </source>
</evidence>
<evidence type="ECO:0000256" key="8">
    <source>
        <dbReference type="PROSITE-ProRule" id="PRU01161"/>
    </source>
</evidence>
<evidence type="ECO:0000256" key="1">
    <source>
        <dbReference type="ARBA" id="ARBA00002682"/>
    </source>
</evidence>
<dbReference type="Pfam" id="PF11815">
    <property type="entry name" value="DUF3336"/>
    <property type="match status" value="1"/>
</dbReference>
<evidence type="ECO:0000256" key="4">
    <source>
        <dbReference type="ARBA" id="ARBA00022963"/>
    </source>
</evidence>
<feature type="region of interest" description="Disordered" evidence="10">
    <location>
        <begin position="617"/>
        <end position="639"/>
    </location>
</feature>
<feature type="region of interest" description="Disordered" evidence="10">
    <location>
        <begin position="487"/>
        <end position="540"/>
    </location>
</feature>
<organism evidence="12 13">
    <name type="scientific">Aspergillus heteromorphus CBS 117.55</name>
    <dbReference type="NCBI Taxonomy" id="1448321"/>
    <lineage>
        <taxon>Eukaryota</taxon>
        <taxon>Fungi</taxon>
        <taxon>Dikarya</taxon>
        <taxon>Ascomycota</taxon>
        <taxon>Pezizomycotina</taxon>
        <taxon>Eurotiomycetes</taxon>
        <taxon>Eurotiomycetidae</taxon>
        <taxon>Eurotiales</taxon>
        <taxon>Aspergillaceae</taxon>
        <taxon>Aspergillus</taxon>
        <taxon>Aspergillus subgen. Circumdati</taxon>
    </lineage>
</organism>
<keyword evidence="13" id="KW-1185">Reference proteome</keyword>
<keyword evidence="2" id="KW-0812">Transmembrane</keyword>
<dbReference type="GO" id="GO:0004806">
    <property type="term" value="F:triacylglycerol lipase activity"/>
    <property type="evidence" value="ECO:0007669"/>
    <property type="project" value="InterPro"/>
</dbReference>
<keyword evidence="7" id="KW-0472">Membrane</keyword>
<dbReference type="EMBL" id="MSFL01000008">
    <property type="protein sequence ID" value="PWY86017.1"/>
    <property type="molecule type" value="Genomic_DNA"/>
</dbReference>
<comment type="caution">
    <text evidence="12">The sequence shown here is derived from an EMBL/GenBank/DDBJ whole genome shotgun (WGS) entry which is preliminary data.</text>
</comment>
<keyword evidence="4 8" id="KW-0442">Lipid degradation</keyword>
<dbReference type="OrthoDB" id="10049244at2759"/>
<dbReference type="GeneID" id="37060947"/>
<evidence type="ECO:0000256" key="10">
    <source>
        <dbReference type="SAM" id="MobiDB-lite"/>
    </source>
</evidence>
<feature type="region of interest" description="Disordered" evidence="10">
    <location>
        <begin position="653"/>
        <end position="683"/>
    </location>
</feature>
<dbReference type="RefSeq" id="XP_025400569.1">
    <property type="nucleotide sequence ID" value="XM_025538710.1"/>
</dbReference>
<evidence type="ECO:0000256" key="6">
    <source>
        <dbReference type="ARBA" id="ARBA00023098"/>
    </source>
</evidence>
<gene>
    <name evidence="12" type="ORF">BO70DRAFT_219183</name>
</gene>
<dbReference type="Pfam" id="PF01734">
    <property type="entry name" value="Patatin"/>
    <property type="match status" value="1"/>
</dbReference>
<keyword evidence="5" id="KW-1133">Transmembrane helix</keyword>
<dbReference type="Gene3D" id="3.40.1090.10">
    <property type="entry name" value="Cytosolic phospholipase A2 catalytic domain"/>
    <property type="match status" value="1"/>
</dbReference>
<keyword evidence="3 8" id="KW-0378">Hydrolase</keyword>
<comment type="subcellular location">
    <subcellularLocation>
        <location evidence="9">Membrane</location>
        <topology evidence="9">Single-pass membrane protein</topology>
    </subcellularLocation>
</comment>
<proteinExistence type="inferred from homology"/>
<evidence type="ECO:0000256" key="7">
    <source>
        <dbReference type="ARBA" id="ARBA00023136"/>
    </source>
</evidence>
<evidence type="ECO:0000256" key="3">
    <source>
        <dbReference type="ARBA" id="ARBA00022801"/>
    </source>
</evidence>